<name>A0A1A8CTC0_NOTKA</name>
<keyword evidence="7 13" id="KW-0999">Mitochondrion inner membrane</keyword>
<evidence type="ECO:0000256" key="7">
    <source>
        <dbReference type="ARBA" id="ARBA00022792"/>
    </source>
</evidence>
<dbReference type="InterPro" id="IPR036642">
    <property type="entry name" value="Cyt_bc1_su8_sf"/>
</dbReference>
<gene>
    <name evidence="14" type="primary">UQCRQ</name>
</gene>
<dbReference type="EMBL" id="HAEA01003721">
    <property type="protein sequence ID" value="SBQ32201.1"/>
    <property type="molecule type" value="Transcribed_RNA"/>
</dbReference>
<evidence type="ECO:0000256" key="9">
    <source>
        <dbReference type="ARBA" id="ARBA00022989"/>
    </source>
</evidence>
<comment type="subunit">
    <text evidence="12 13">Component of the ubiquinol-cytochrome c oxidoreductase (cytochrome b-c1 complex, complex III, CIII), a multisubunit enzyme composed of 11 subunits. The complex is composed of 3 respiratory subunits cytochrome b, cytochrome c1 and Rieske protein UQCRFS1, 2 core protein subunits UQCRC1/QCR1 and UQCRC2/QCR2, and 6 low-molecular weight protein subunits UQCRH/QCR6, UQCRB/QCR7, UQCRQ/QCR8, UQCR10/QCR9, UQCR11/QCR10 and subunit 9, the cleavage product of Rieske protein UQCRFS1. The complex exists as an obligatory dimer and forms supercomplexes (SCs) in the inner mitochondrial membrane with NADH-ubiquinone oxidoreductase (complex I, CI) and cytochrome c oxidase (complex IV, CIV), resulting in different assemblies (supercomplex SCI(1)III(2)IV(1) and megacomplex MCI(2)III(2)IV(2)). Interacts with UQCC6.</text>
</comment>
<dbReference type="GO" id="GO:0005743">
    <property type="term" value="C:mitochondrial inner membrane"/>
    <property type="evidence" value="ECO:0007669"/>
    <property type="project" value="UniProtKB-SubCell"/>
</dbReference>
<keyword evidence="5 13" id="KW-0679">Respiratory chain</keyword>
<dbReference type="PANTHER" id="PTHR12119">
    <property type="entry name" value="UBIQUINOL-CYTOCHROME C REDUCTASE COMPLEX UBIQUINONE-BINDING PROTEIN QP-C"/>
    <property type="match status" value="1"/>
</dbReference>
<evidence type="ECO:0000256" key="3">
    <source>
        <dbReference type="ARBA" id="ARBA00016324"/>
    </source>
</evidence>
<evidence type="ECO:0000256" key="5">
    <source>
        <dbReference type="ARBA" id="ARBA00022660"/>
    </source>
</evidence>
<organism evidence="14">
    <name type="scientific">Nothobranchius kadleci</name>
    <name type="common">African annual killifish</name>
    <dbReference type="NCBI Taxonomy" id="1051664"/>
    <lineage>
        <taxon>Eukaryota</taxon>
        <taxon>Metazoa</taxon>
        <taxon>Chordata</taxon>
        <taxon>Craniata</taxon>
        <taxon>Vertebrata</taxon>
        <taxon>Euteleostomi</taxon>
        <taxon>Actinopterygii</taxon>
        <taxon>Neopterygii</taxon>
        <taxon>Teleostei</taxon>
        <taxon>Neoteleostei</taxon>
        <taxon>Acanthomorphata</taxon>
        <taxon>Ovalentaria</taxon>
        <taxon>Atherinomorphae</taxon>
        <taxon>Cyprinodontiformes</taxon>
        <taxon>Nothobranchiidae</taxon>
        <taxon>Nothobranchius</taxon>
    </lineage>
</organism>
<keyword evidence="8 13" id="KW-0249">Electron transport</keyword>
<dbReference type="InterPro" id="IPR004205">
    <property type="entry name" value="Cyt_bc1_su8"/>
</dbReference>
<evidence type="ECO:0000256" key="6">
    <source>
        <dbReference type="ARBA" id="ARBA00022692"/>
    </source>
</evidence>
<evidence type="ECO:0000256" key="2">
    <source>
        <dbReference type="ARBA" id="ARBA00007668"/>
    </source>
</evidence>
<keyword evidence="6" id="KW-0812">Transmembrane</keyword>
<keyword evidence="10 13" id="KW-0496">Mitochondrion</keyword>
<reference evidence="14" key="1">
    <citation type="submission" date="2016-05" db="EMBL/GenBank/DDBJ databases">
        <authorList>
            <person name="Lavstsen T."/>
            <person name="Jespersen J.S."/>
        </authorList>
    </citation>
    <scope>NUCLEOTIDE SEQUENCE</scope>
    <source>
        <tissue evidence="14">Brain</tissue>
    </source>
</reference>
<dbReference type="PANTHER" id="PTHR12119:SF2">
    <property type="entry name" value="CYTOCHROME B-C1 COMPLEX SUBUNIT 8"/>
    <property type="match status" value="1"/>
</dbReference>
<accession>A0A1A8CTC0</accession>
<comment type="function">
    <text evidence="13">Component of the ubiquinol-cytochrome c oxidoreductase, a multisubunit transmembrane complex that is part of the mitochondrial electron transport chain which drives oxidative phosphorylation. The complex plays an important role in the uptake of multiple carbon sources present in different host niches.</text>
</comment>
<evidence type="ECO:0000256" key="1">
    <source>
        <dbReference type="ARBA" id="ARBA00004434"/>
    </source>
</evidence>
<evidence type="ECO:0000256" key="10">
    <source>
        <dbReference type="ARBA" id="ARBA00023128"/>
    </source>
</evidence>
<keyword evidence="11" id="KW-0472">Membrane</keyword>
<evidence type="ECO:0000313" key="14">
    <source>
        <dbReference type="EMBL" id="SBP82045.1"/>
    </source>
</evidence>
<sequence length="82" mass="9558">MGRHFGDLAKIRHIVTYSLSPFEQRAFTNFFSKGIPNVWRRFSGSFFKVAPPLVLTYLIYTWGNSVHEQSMRKNPADYANDE</sequence>
<dbReference type="FunFam" id="1.20.5.210:FF:000001">
    <property type="entry name" value="Cytochrome b-c1 complex subunit 8"/>
    <property type="match status" value="1"/>
</dbReference>
<evidence type="ECO:0000256" key="11">
    <source>
        <dbReference type="ARBA" id="ARBA00023136"/>
    </source>
</evidence>
<comment type="subcellular location">
    <subcellularLocation>
        <location evidence="1 13">Mitochondrion inner membrane</location>
        <topology evidence="1 13">Single-pass membrane protein</topology>
    </subcellularLocation>
</comment>
<dbReference type="AlphaFoldDB" id="A0A1A8CTC0"/>
<keyword evidence="4 13" id="KW-0813">Transport</keyword>
<proteinExistence type="inferred from homology"/>
<comment type="similarity">
    <text evidence="2 13">Belongs to the UQCRQ/QCR8 family.</text>
</comment>
<reference evidence="14" key="2">
    <citation type="submission" date="2016-06" db="EMBL/GenBank/DDBJ databases">
        <title>The genome of a short-lived fish provides insights into sex chromosome evolution and the genetic control of aging.</title>
        <authorList>
            <person name="Reichwald K."/>
            <person name="Felder M."/>
            <person name="Petzold A."/>
            <person name="Koch P."/>
            <person name="Groth M."/>
            <person name="Platzer M."/>
        </authorList>
    </citation>
    <scope>NUCLEOTIDE SEQUENCE</scope>
    <source>
        <tissue evidence="14">Brain</tissue>
    </source>
</reference>
<dbReference type="GO" id="GO:0045275">
    <property type="term" value="C:respiratory chain complex III"/>
    <property type="evidence" value="ECO:0007669"/>
    <property type="project" value="UniProtKB-UniRule"/>
</dbReference>
<evidence type="ECO:0000256" key="4">
    <source>
        <dbReference type="ARBA" id="ARBA00022448"/>
    </source>
</evidence>
<evidence type="ECO:0000256" key="8">
    <source>
        <dbReference type="ARBA" id="ARBA00022982"/>
    </source>
</evidence>
<evidence type="ECO:0000256" key="12">
    <source>
        <dbReference type="ARBA" id="ARBA00047105"/>
    </source>
</evidence>
<dbReference type="Pfam" id="PF02939">
    <property type="entry name" value="UcrQ"/>
    <property type="match status" value="1"/>
</dbReference>
<protein>
    <recommendedName>
        <fullName evidence="3 13">Cytochrome b-c1 complex subunit 8</fullName>
    </recommendedName>
    <alternativeName>
        <fullName evidence="13">Complex III subunit 8</fullName>
    </alternativeName>
</protein>
<dbReference type="Gene3D" id="1.20.5.210">
    <property type="entry name" value="Cytochrome b-c1 complex subunit 8"/>
    <property type="match status" value="1"/>
</dbReference>
<evidence type="ECO:0000256" key="13">
    <source>
        <dbReference type="RuleBase" id="RU368118"/>
    </source>
</evidence>
<keyword evidence="9" id="KW-1133">Transmembrane helix</keyword>
<dbReference type="GO" id="GO:0006122">
    <property type="term" value="P:mitochondrial electron transport, ubiquinol to cytochrome c"/>
    <property type="evidence" value="ECO:0007669"/>
    <property type="project" value="UniProtKB-UniRule"/>
</dbReference>
<dbReference type="EMBL" id="HADZ01018104">
    <property type="protein sequence ID" value="SBP82045.1"/>
    <property type="molecule type" value="Transcribed_RNA"/>
</dbReference>
<dbReference type="SUPFAM" id="SSF81508">
    <property type="entry name" value="Ubiquinone-binding protein QP-C of cytochrome bc1 complex (Ubiquinol-cytochrome c reductase)"/>
    <property type="match status" value="1"/>
</dbReference>